<name>A0AAD7PK88_QUISA</name>
<dbReference type="EMBL" id="JARAOO010000008">
    <property type="protein sequence ID" value="KAJ7957929.1"/>
    <property type="molecule type" value="Genomic_DNA"/>
</dbReference>
<accession>A0AAD7PK88</accession>
<organism evidence="2 3">
    <name type="scientific">Quillaja saponaria</name>
    <name type="common">Soap bark tree</name>
    <dbReference type="NCBI Taxonomy" id="32244"/>
    <lineage>
        <taxon>Eukaryota</taxon>
        <taxon>Viridiplantae</taxon>
        <taxon>Streptophyta</taxon>
        <taxon>Embryophyta</taxon>
        <taxon>Tracheophyta</taxon>
        <taxon>Spermatophyta</taxon>
        <taxon>Magnoliopsida</taxon>
        <taxon>eudicotyledons</taxon>
        <taxon>Gunneridae</taxon>
        <taxon>Pentapetalae</taxon>
        <taxon>rosids</taxon>
        <taxon>fabids</taxon>
        <taxon>Fabales</taxon>
        <taxon>Quillajaceae</taxon>
        <taxon>Quillaja</taxon>
    </lineage>
</organism>
<evidence type="ECO:0000259" key="1">
    <source>
        <dbReference type="SMART" id="SM00516"/>
    </source>
</evidence>
<dbReference type="SMART" id="SM00516">
    <property type="entry name" value="SEC14"/>
    <property type="match status" value="1"/>
</dbReference>
<dbReference type="PANTHER" id="PTHR48411">
    <property type="entry name" value="OS01G0948300 PROTEIN"/>
    <property type="match status" value="1"/>
</dbReference>
<dbReference type="InterPro" id="IPR001251">
    <property type="entry name" value="CRAL-TRIO_dom"/>
</dbReference>
<dbReference type="Proteomes" id="UP001163823">
    <property type="component" value="Chromosome 8"/>
</dbReference>
<dbReference type="SUPFAM" id="SSF52087">
    <property type="entry name" value="CRAL/TRIO domain"/>
    <property type="match status" value="1"/>
</dbReference>
<keyword evidence="3" id="KW-1185">Reference proteome</keyword>
<evidence type="ECO:0000313" key="2">
    <source>
        <dbReference type="EMBL" id="KAJ7957929.1"/>
    </source>
</evidence>
<gene>
    <name evidence="2" type="ORF">O6P43_018735</name>
</gene>
<comment type="caution">
    <text evidence="2">The sequence shown here is derived from an EMBL/GenBank/DDBJ whole genome shotgun (WGS) entry which is preliminary data.</text>
</comment>
<dbReference type="KEGG" id="qsa:O6P43_018735"/>
<evidence type="ECO:0000313" key="3">
    <source>
        <dbReference type="Proteomes" id="UP001163823"/>
    </source>
</evidence>
<dbReference type="Gene3D" id="3.40.525.10">
    <property type="entry name" value="CRAL-TRIO lipid binding domain"/>
    <property type="match status" value="1"/>
</dbReference>
<protein>
    <submittedName>
        <fullName evidence="2">Ganglioside-induced differentiation-associated protein 2</fullName>
    </submittedName>
</protein>
<dbReference type="InterPro" id="IPR036865">
    <property type="entry name" value="CRAL-TRIO_dom_sf"/>
</dbReference>
<reference evidence="2" key="1">
    <citation type="journal article" date="2023" name="Science">
        <title>Elucidation of the pathway for biosynthesis of saponin adjuvants from the soapbark tree.</title>
        <authorList>
            <person name="Reed J."/>
            <person name="Orme A."/>
            <person name="El-Demerdash A."/>
            <person name="Owen C."/>
            <person name="Martin L.B.B."/>
            <person name="Misra R.C."/>
            <person name="Kikuchi S."/>
            <person name="Rejzek M."/>
            <person name="Martin A.C."/>
            <person name="Harkess A."/>
            <person name="Leebens-Mack J."/>
            <person name="Louveau T."/>
            <person name="Stephenson M.J."/>
            <person name="Osbourn A."/>
        </authorList>
    </citation>
    <scope>NUCLEOTIDE SEQUENCE</scope>
    <source>
        <strain evidence="2">S10</strain>
    </source>
</reference>
<sequence>MVMNRSSSLIMSPFDQAKLLDKHQVFTIQGRDKHGRNILCVIGKFFPARFVSVEVLNKYLEDKIFAELGDMPFTVVYVHTGVQRCQNFPGMSALRSIYDAIPTNVKDNLGAVYFVHPGVQTRLFFATVGRFLFSGGLYSKLKYVNRVEFLWNHVKKNEMEIPDFVYDYDEELENRPMMDYGLESDHPRVYGGRGSSPWVDSPVSMYSMRCIA</sequence>
<dbReference type="AlphaFoldDB" id="A0AAD7PK88"/>
<dbReference type="PANTHER" id="PTHR48411:SF1">
    <property type="entry name" value="OS01G0948300 PROTEIN"/>
    <property type="match status" value="1"/>
</dbReference>
<feature type="domain" description="CRAL-TRIO" evidence="1">
    <location>
        <begin position="19"/>
        <end position="168"/>
    </location>
</feature>
<dbReference type="Pfam" id="PF13716">
    <property type="entry name" value="CRAL_TRIO_2"/>
    <property type="match status" value="1"/>
</dbReference>
<dbReference type="CDD" id="cd00170">
    <property type="entry name" value="SEC14"/>
    <property type="match status" value="1"/>
</dbReference>
<proteinExistence type="predicted"/>